<reference evidence="3" key="1">
    <citation type="submission" date="2022-11" db="EMBL/GenBank/DDBJ databases">
        <title>Hoeflea poritis sp. nov., isolated from scleractinian coral Porites lutea.</title>
        <authorList>
            <person name="Zhang G."/>
            <person name="Wei Q."/>
            <person name="Cai L."/>
        </authorList>
    </citation>
    <scope>NUCLEOTIDE SEQUENCE</scope>
    <source>
        <strain evidence="3">E7-10</strain>
    </source>
</reference>
<sequence length="188" mass="20369">MDSAVQGLFQNAATILGFGFLGVSTIFVVLGYMNVKQIVTQPDPNEAAVGLSRFFLKIALVFMLCAGPLQWVTLALESYTSVKEVELHITMTHPEWEQGYGDILLVHKGQTHELINNPYSGTYGQNDEIQLNAEKVAGAIRKIQAQLTVINSARRTTGAPGRPEDDEPVAARPEPPPPVSAIRILSGG</sequence>
<protein>
    <submittedName>
        <fullName evidence="3">Uncharacterized protein</fullName>
    </submittedName>
</protein>
<feature type="transmembrane region" description="Helical" evidence="2">
    <location>
        <begin position="12"/>
        <end position="33"/>
    </location>
</feature>
<keyword evidence="2" id="KW-0472">Membrane</keyword>
<dbReference type="RefSeq" id="WP_271087731.1">
    <property type="nucleotide sequence ID" value="NZ_JAPJZH010000001.1"/>
</dbReference>
<keyword evidence="2" id="KW-0812">Transmembrane</keyword>
<evidence type="ECO:0000313" key="4">
    <source>
        <dbReference type="Proteomes" id="UP001148313"/>
    </source>
</evidence>
<comment type="caution">
    <text evidence="3">The sequence shown here is derived from an EMBL/GenBank/DDBJ whole genome shotgun (WGS) entry which is preliminary data.</text>
</comment>
<keyword evidence="2" id="KW-1133">Transmembrane helix</keyword>
<evidence type="ECO:0000313" key="3">
    <source>
        <dbReference type="EMBL" id="MDA4844209.1"/>
    </source>
</evidence>
<evidence type="ECO:0000256" key="2">
    <source>
        <dbReference type="SAM" id="Phobius"/>
    </source>
</evidence>
<gene>
    <name evidence="3" type="ORF">OOZ53_02560</name>
</gene>
<name>A0ABT4VHY1_9HYPH</name>
<feature type="transmembrane region" description="Helical" evidence="2">
    <location>
        <begin position="54"/>
        <end position="76"/>
    </location>
</feature>
<organism evidence="3 4">
    <name type="scientific">Hoeflea poritis</name>
    <dbReference type="NCBI Taxonomy" id="2993659"/>
    <lineage>
        <taxon>Bacteria</taxon>
        <taxon>Pseudomonadati</taxon>
        <taxon>Pseudomonadota</taxon>
        <taxon>Alphaproteobacteria</taxon>
        <taxon>Hyphomicrobiales</taxon>
        <taxon>Rhizobiaceae</taxon>
        <taxon>Hoeflea</taxon>
    </lineage>
</organism>
<accession>A0ABT4VHY1</accession>
<feature type="region of interest" description="Disordered" evidence="1">
    <location>
        <begin position="152"/>
        <end position="188"/>
    </location>
</feature>
<dbReference type="EMBL" id="JAPJZH010000001">
    <property type="protein sequence ID" value="MDA4844209.1"/>
    <property type="molecule type" value="Genomic_DNA"/>
</dbReference>
<proteinExistence type="predicted"/>
<dbReference type="Proteomes" id="UP001148313">
    <property type="component" value="Unassembled WGS sequence"/>
</dbReference>
<evidence type="ECO:0000256" key="1">
    <source>
        <dbReference type="SAM" id="MobiDB-lite"/>
    </source>
</evidence>
<keyword evidence="4" id="KW-1185">Reference proteome</keyword>